<dbReference type="GO" id="GO:0006886">
    <property type="term" value="P:intracellular protein transport"/>
    <property type="evidence" value="ECO:0007669"/>
    <property type="project" value="InterPro"/>
</dbReference>
<dbReference type="GO" id="GO:0005741">
    <property type="term" value="C:mitochondrial outer membrane"/>
    <property type="evidence" value="ECO:0007669"/>
    <property type="project" value="UniProtKB-SubCell"/>
</dbReference>
<evidence type="ECO:0000256" key="5">
    <source>
        <dbReference type="ARBA" id="ARBA00022692"/>
    </source>
</evidence>
<evidence type="ECO:0000313" key="18">
    <source>
        <dbReference type="Proteomes" id="UP000694414"/>
    </source>
</evidence>
<dbReference type="Proteomes" id="UP000694414">
    <property type="component" value="Unplaced"/>
</dbReference>
<dbReference type="PANTHER" id="PTHR12504:SF0">
    <property type="entry name" value="MITOCHONDRIAL IMPORT RECEPTOR SUBUNIT TOM22 HOMOLOG"/>
    <property type="match status" value="1"/>
</dbReference>
<evidence type="ECO:0000256" key="16">
    <source>
        <dbReference type="SAM" id="Phobius"/>
    </source>
</evidence>
<evidence type="ECO:0000256" key="2">
    <source>
        <dbReference type="ARBA" id="ARBA00009874"/>
    </source>
</evidence>
<evidence type="ECO:0000256" key="12">
    <source>
        <dbReference type="ARBA" id="ARBA00023170"/>
    </source>
</evidence>
<comment type="function">
    <text evidence="14">Central receptor component of the translocase of the outer membrane of mitochondria (TOM complex) responsible for the recognition and translocation of cytosolically synthesized mitochondrial preproteins. Together with the peripheral receptor TOM20 functions as the transit peptide receptor and facilitates the movement of preproteins into the translocation pore. Required for the translocation across the mitochondrial outer membrane of cytochrome P450 monooxygenases.</text>
</comment>
<dbReference type="GeneTree" id="ENSGT01080000259045"/>
<comment type="subcellular location">
    <subcellularLocation>
        <location evidence="1">Mitochondrion outer membrane</location>
        <topology evidence="1">Single-pass membrane protein</topology>
    </subcellularLocation>
</comment>
<accession>A0A8C9DUJ5</accession>
<evidence type="ECO:0000256" key="11">
    <source>
        <dbReference type="ARBA" id="ARBA00023136"/>
    </source>
</evidence>
<proteinExistence type="inferred from homology"/>
<keyword evidence="9" id="KW-0811">Translocation</keyword>
<keyword evidence="4" id="KW-0813">Transport</keyword>
<evidence type="ECO:0000256" key="14">
    <source>
        <dbReference type="ARBA" id="ARBA00046217"/>
    </source>
</evidence>
<evidence type="ECO:0000256" key="4">
    <source>
        <dbReference type="ARBA" id="ARBA00022448"/>
    </source>
</evidence>
<keyword evidence="5 16" id="KW-0812">Transmembrane</keyword>
<evidence type="ECO:0000256" key="7">
    <source>
        <dbReference type="ARBA" id="ARBA00022927"/>
    </source>
</evidence>
<comment type="similarity">
    <text evidence="2">Belongs to the Tom22 family.</text>
</comment>
<evidence type="ECO:0000256" key="15">
    <source>
        <dbReference type="SAM" id="MobiDB-lite"/>
    </source>
</evidence>
<keyword evidence="18" id="KW-1185">Reference proteome</keyword>
<evidence type="ECO:0000256" key="6">
    <source>
        <dbReference type="ARBA" id="ARBA00022787"/>
    </source>
</evidence>
<evidence type="ECO:0000256" key="9">
    <source>
        <dbReference type="ARBA" id="ARBA00023010"/>
    </source>
</evidence>
<keyword evidence="7" id="KW-0653">Protein transport</keyword>
<dbReference type="AlphaFoldDB" id="A0A8C9DUJ5"/>
<evidence type="ECO:0000256" key="8">
    <source>
        <dbReference type="ARBA" id="ARBA00022989"/>
    </source>
</evidence>
<keyword evidence="11 16" id="KW-0472">Membrane</keyword>
<sequence>MFPERVWSEAGAIFFFLRQNIHAFSRAALCIATTFFIILVLPVVFEIKKSQMEQQQLKQQQVHIGPDTGLSGGMPGVLPSLPGKN</sequence>
<dbReference type="Ensembl" id="ENSPSMT00000041124.1">
    <property type="protein sequence ID" value="ENSPSMP00000035694.1"/>
    <property type="gene ID" value="ENSPSMG00000024569.1"/>
</dbReference>
<keyword evidence="10" id="KW-0496">Mitochondrion</keyword>
<feature type="transmembrane region" description="Helical" evidence="16">
    <location>
        <begin position="23"/>
        <end position="45"/>
    </location>
</feature>
<feature type="region of interest" description="Disordered" evidence="15">
    <location>
        <begin position="64"/>
        <end position="85"/>
    </location>
</feature>
<keyword evidence="8 16" id="KW-1133">Transmembrane helix</keyword>
<organism evidence="17 18">
    <name type="scientific">Prolemur simus</name>
    <name type="common">Greater bamboo lemur</name>
    <name type="synonym">Hapalemur simus</name>
    <dbReference type="NCBI Taxonomy" id="1328070"/>
    <lineage>
        <taxon>Eukaryota</taxon>
        <taxon>Metazoa</taxon>
        <taxon>Chordata</taxon>
        <taxon>Craniata</taxon>
        <taxon>Vertebrata</taxon>
        <taxon>Euteleostomi</taxon>
        <taxon>Mammalia</taxon>
        <taxon>Eutheria</taxon>
        <taxon>Euarchontoglires</taxon>
        <taxon>Primates</taxon>
        <taxon>Strepsirrhini</taxon>
        <taxon>Lemuriformes</taxon>
        <taxon>Lemuridae</taxon>
        <taxon>Prolemur</taxon>
    </lineage>
</organism>
<name>A0A8C9DUJ5_PROSS</name>
<evidence type="ECO:0000256" key="1">
    <source>
        <dbReference type="ARBA" id="ARBA00004572"/>
    </source>
</evidence>
<evidence type="ECO:0000256" key="13">
    <source>
        <dbReference type="ARBA" id="ARBA00031266"/>
    </source>
</evidence>
<evidence type="ECO:0000256" key="3">
    <source>
        <dbReference type="ARBA" id="ARBA00016229"/>
    </source>
</evidence>
<keyword evidence="12" id="KW-0675">Receptor</keyword>
<evidence type="ECO:0000313" key="17">
    <source>
        <dbReference type="Ensembl" id="ENSPSMP00000035694.1"/>
    </source>
</evidence>
<reference evidence="17" key="2">
    <citation type="submission" date="2025-09" db="UniProtKB">
        <authorList>
            <consortium name="Ensembl"/>
        </authorList>
    </citation>
    <scope>IDENTIFICATION</scope>
</reference>
<evidence type="ECO:0000256" key="10">
    <source>
        <dbReference type="ARBA" id="ARBA00023128"/>
    </source>
</evidence>
<keyword evidence="6" id="KW-1000">Mitochondrion outer membrane</keyword>
<reference evidence="17" key="1">
    <citation type="submission" date="2025-08" db="UniProtKB">
        <authorList>
            <consortium name="Ensembl"/>
        </authorList>
    </citation>
    <scope>IDENTIFICATION</scope>
</reference>
<protein>
    <recommendedName>
        <fullName evidence="3">Mitochondrial import receptor subunit TOM22 homolog</fullName>
    </recommendedName>
    <alternativeName>
        <fullName evidence="13">Translocase of outer membrane 22 kDa subunit homolog</fullName>
    </alternativeName>
</protein>
<dbReference type="InterPro" id="IPR005683">
    <property type="entry name" value="Tom22"/>
</dbReference>
<dbReference type="PANTHER" id="PTHR12504">
    <property type="entry name" value="MITOCHONDRIAL IMPORT RECEPTOR SUBUNIT TOM22"/>
    <property type="match status" value="1"/>
</dbReference>